<dbReference type="EMBL" id="UGKT01000001">
    <property type="protein sequence ID" value="STT03138.1"/>
    <property type="molecule type" value="Genomic_DNA"/>
</dbReference>
<dbReference type="GO" id="GO:0000976">
    <property type="term" value="F:transcription cis-regulatory region binding"/>
    <property type="evidence" value="ECO:0007669"/>
    <property type="project" value="TreeGrafter"/>
</dbReference>
<dbReference type="InterPro" id="IPR009057">
    <property type="entry name" value="Homeodomain-like_sf"/>
</dbReference>
<accession>A0A377V229</accession>
<dbReference type="Proteomes" id="UP000655094">
    <property type="component" value="Unassembled WGS sequence"/>
</dbReference>
<dbReference type="Gene3D" id="1.10.357.10">
    <property type="entry name" value="Tetracycline Repressor, domain 2"/>
    <property type="match status" value="1"/>
</dbReference>
<dbReference type="SUPFAM" id="SSF46689">
    <property type="entry name" value="Homeodomain-like"/>
    <property type="match status" value="1"/>
</dbReference>
<protein>
    <submittedName>
        <fullName evidence="7">TetR family transcriptional regulator</fullName>
    </submittedName>
</protein>
<dbReference type="PANTHER" id="PTHR30055:SF234">
    <property type="entry name" value="HTH-TYPE TRANSCRIPTIONAL REGULATOR BETI"/>
    <property type="match status" value="1"/>
</dbReference>
<dbReference type="EMBL" id="BNFF01000001">
    <property type="protein sequence ID" value="GHK52108.1"/>
    <property type="molecule type" value="Genomic_DNA"/>
</dbReference>
<dbReference type="Pfam" id="PF00440">
    <property type="entry name" value="TetR_N"/>
    <property type="match status" value="1"/>
</dbReference>
<evidence type="ECO:0000259" key="5">
    <source>
        <dbReference type="PROSITE" id="PS50977"/>
    </source>
</evidence>
<evidence type="ECO:0000313" key="7">
    <source>
        <dbReference type="EMBL" id="STT03138.1"/>
    </source>
</evidence>
<proteinExistence type="predicted"/>
<dbReference type="PRINTS" id="PR00455">
    <property type="entry name" value="HTHTETR"/>
</dbReference>
<dbReference type="PROSITE" id="PS50977">
    <property type="entry name" value="HTH_TETR_2"/>
    <property type="match status" value="1"/>
</dbReference>
<dbReference type="AlphaFoldDB" id="A0A377V229"/>
<evidence type="ECO:0000256" key="3">
    <source>
        <dbReference type="ARBA" id="ARBA00023163"/>
    </source>
</evidence>
<evidence type="ECO:0000313" key="8">
    <source>
        <dbReference type="Proteomes" id="UP000255518"/>
    </source>
</evidence>
<dbReference type="InterPro" id="IPR050109">
    <property type="entry name" value="HTH-type_TetR-like_transc_reg"/>
</dbReference>
<dbReference type="GO" id="GO:0003700">
    <property type="term" value="F:DNA-binding transcription factor activity"/>
    <property type="evidence" value="ECO:0007669"/>
    <property type="project" value="TreeGrafter"/>
</dbReference>
<feature type="domain" description="HTH tetR-type" evidence="5">
    <location>
        <begin position="6"/>
        <end position="65"/>
    </location>
</feature>
<dbReference type="InterPro" id="IPR001647">
    <property type="entry name" value="HTH_TetR"/>
</dbReference>
<organism evidence="7 8">
    <name type="scientific">Klebsiella pneumoniae</name>
    <dbReference type="NCBI Taxonomy" id="573"/>
    <lineage>
        <taxon>Bacteria</taxon>
        <taxon>Pseudomonadati</taxon>
        <taxon>Pseudomonadota</taxon>
        <taxon>Gammaproteobacteria</taxon>
        <taxon>Enterobacterales</taxon>
        <taxon>Enterobacteriaceae</taxon>
        <taxon>Klebsiella/Raoultella group</taxon>
        <taxon>Klebsiella</taxon>
        <taxon>Klebsiella pneumoniae complex</taxon>
    </lineage>
</organism>
<reference evidence="7 8" key="1">
    <citation type="submission" date="2018-06" db="EMBL/GenBank/DDBJ databases">
        <authorList>
            <consortium name="Pathogen Informatics"/>
            <person name="Doyle S."/>
        </authorList>
    </citation>
    <scope>NUCLEOTIDE SEQUENCE [LARGE SCALE GENOMIC DNA]</scope>
    <source>
        <strain evidence="7 8">NCTC13443</strain>
    </source>
</reference>
<feature type="DNA-binding region" description="H-T-H motif" evidence="4">
    <location>
        <begin position="28"/>
        <end position="47"/>
    </location>
</feature>
<name>A0A377V229_KLEPN</name>
<evidence type="ECO:0000256" key="4">
    <source>
        <dbReference type="PROSITE-ProRule" id="PRU00335"/>
    </source>
</evidence>
<dbReference type="Proteomes" id="UP000255518">
    <property type="component" value="Unassembled WGS sequence"/>
</dbReference>
<evidence type="ECO:0000256" key="1">
    <source>
        <dbReference type="ARBA" id="ARBA00023015"/>
    </source>
</evidence>
<gene>
    <name evidence="7" type="primary">ttgW</name>
    <name evidence="6" type="ORF">KPZU09_18440</name>
    <name evidence="7" type="ORF">NCTC13443_03500</name>
</gene>
<reference evidence="6" key="2">
    <citation type="submission" date="2020-10" db="EMBL/GenBank/DDBJ databases">
        <title>Genome Sequence of ESBL Producing Zambian Clinical Strains.</title>
        <authorList>
            <person name="Shawa M."/>
            <person name="Furuta Y."/>
            <person name="Simbotwe M."/>
            <person name="Mulenga E."/>
            <person name="Mubanga M."/>
            <person name="Mulenga G."/>
            <person name="Kaile C."/>
            <person name="Zorigt T."/>
            <person name="Hang'ombe B."/>
            <person name="Higashi H."/>
        </authorList>
    </citation>
    <scope>NUCLEOTIDE SEQUENCE</scope>
    <source>
        <strain evidence="6">Zam_UTH_09</strain>
    </source>
</reference>
<keyword evidence="3" id="KW-0804">Transcription</keyword>
<dbReference type="PANTHER" id="PTHR30055">
    <property type="entry name" value="HTH-TYPE TRANSCRIPTIONAL REGULATOR RUTR"/>
    <property type="match status" value="1"/>
</dbReference>
<keyword evidence="1" id="KW-0805">Transcription regulation</keyword>
<sequence length="102" mass="11581">MRADARKNYDLLIEVARDVFVEQGAEASLRDIARRAGVGMGTLYRHFPNRDSLLEALLRSRFAALTARLSRFCSPPILPRRCWSGWPRAWRLPISIAGSSPR</sequence>
<evidence type="ECO:0000256" key="2">
    <source>
        <dbReference type="ARBA" id="ARBA00023125"/>
    </source>
</evidence>
<evidence type="ECO:0000313" key="6">
    <source>
        <dbReference type="EMBL" id="GHK52108.1"/>
    </source>
</evidence>
<keyword evidence="2 4" id="KW-0238">DNA-binding</keyword>